<keyword evidence="4" id="KW-1185">Reference proteome</keyword>
<protein>
    <submittedName>
        <fullName evidence="3">Matrixin family metalloprotease</fullName>
        <ecNumber evidence="3">3.4.24.-</ecNumber>
    </submittedName>
</protein>
<accession>A0ABS9N3J0</accession>
<feature type="chain" id="PRO_5045325900" evidence="2">
    <location>
        <begin position="20"/>
        <end position="320"/>
    </location>
</feature>
<keyword evidence="3" id="KW-0482">Metalloprotease</keyword>
<gene>
    <name evidence="3" type="ORF">NIE79_002670</name>
</gene>
<dbReference type="Pfam" id="PF13582">
    <property type="entry name" value="Reprolysin_3"/>
    <property type="match status" value="1"/>
</dbReference>
<dbReference type="EC" id="3.4.24.-" evidence="3"/>
<reference evidence="3 4" key="1">
    <citation type="submission" date="2022-01" db="EMBL/GenBank/DDBJ databases">
        <authorList>
            <person name="Riesco R."/>
            <person name="Trujillo M.E."/>
        </authorList>
    </citation>
    <scope>NUCLEOTIDE SEQUENCE [LARGE SCALE GENOMIC DNA]</scope>
    <source>
        <strain evidence="3 4">NIE79</strain>
    </source>
</reference>
<dbReference type="Gene3D" id="3.40.390.10">
    <property type="entry name" value="Collagenase (Catalytic Domain)"/>
    <property type="match status" value="1"/>
</dbReference>
<name>A0ABS9N3J0_9ACTN</name>
<sequence>MAAAAALLVSLPVTGTANASTGAAQTLGAIVDPEKQYADYLATRRPDGSWSGAADPGYKAKSPATSLDTHPKFTEQQLAELRARTAGDVKADASAQATVQNVRTVAEGTIVQTYLPAPGVTPEQLAASLRAQGQRDVQVVRPSEFSTMAANDCAYGSARTVTCPVSFWRNNGHEDPIVRFNDHSGSGWPVSNAVPKWNQVANIDSWYYFNNCPSLAGARCVDVFSGNYGANGWVGLATRAYPSGRTSGAFAESGHRIQLNDHYSPTTFTRNNVATHEVGHTLGLGHNVFSNDVLYYVANKREDIGGENPALLSGLYSVAR</sequence>
<dbReference type="InterPro" id="IPR024079">
    <property type="entry name" value="MetalloPept_cat_dom_sf"/>
</dbReference>
<organism evidence="3 4">
    <name type="scientific">Micromonospora trifolii</name>
    <dbReference type="NCBI Taxonomy" id="2911208"/>
    <lineage>
        <taxon>Bacteria</taxon>
        <taxon>Bacillati</taxon>
        <taxon>Actinomycetota</taxon>
        <taxon>Actinomycetes</taxon>
        <taxon>Micromonosporales</taxon>
        <taxon>Micromonosporaceae</taxon>
        <taxon>Micromonospora</taxon>
    </lineage>
</organism>
<feature type="region of interest" description="Disordered" evidence="1">
    <location>
        <begin position="45"/>
        <end position="66"/>
    </location>
</feature>
<keyword evidence="3" id="KW-0645">Protease</keyword>
<feature type="signal peptide" evidence="2">
    <location>
        <begin position="1"/>
        <end position="19"/>
    </location>
</feature>
<evidence type="ECO:0000313" key="4">
    <source>
        <dbReference type="Proteomes" id="UP001201629"/>
    </source>
</evidence>
<dbReference type="EMBL" id="JAKKFD010000026">
    <property type="protein sequence ID" value="MCG5444513.1"/>
    <property type="molecule type" value="Genomic_DNA"/>
</dbReference>
<evidence type="ECO:0000313" key="3">
    <source>
        <dbReference type="EMBL" id="MCG5444513.1"/>
    </source>
</evidence>
<dbReference type="RefSeq" id="WP_238679604.1">
    <property type="nucleotide sequence ID" value="NZ_JAKKFD010000026.1"/>
</dbReference>
<proteinExistence type="predicted"/>
<comment type="caution">
    <text evidence="3">The sequence shown here is derived from an EMBL/GenBank/DDBJ whole genome shotgun (WGS) entry which is preliminary data.</text>
</comment>
<evidence type="ECO:0000256" key="2">
    <source>
        <dbReference type="SAM" id="SignalP"/>
    </source>
</evidence>
<keyword evidence="3" id="KW-0378">Hydrolase</keyword>
<dbReference type="Proteomes" id="UP001201629">
    <property type="component" value="Unassembled WGS sequence"/>
</dbReference>
<evidence type="ECO:0000256" key="1">
    <source>
        <dbReference type="SAM" id="MobiDB-lite"/>
    </source>
</evidence>
<keyword evidence="2" id="KW-0732">Signal</keyword>
<dbReference type="SUPFAM" id="SSF55486">
    <property type="entry name" value="Metalloproteases ('zincins'), catalytic domain"/>
    <property type="match status" value="1"/>
</dbReference>
<dbReference type="GO" id="GO:0008237">
    <property type="term" value="F:metallopeptidase activity"/>
    <property type="evidence" value="ECO:0007669"/>
    <property type="project" value="UniProtKB-KW"/>
</dbReference>